<feature type="transmembrane region" description="Helical" evidence="6">
    <location>
        <begin position="486"/>
        <end position="507"/>
    </location>
</feature>
<dbReference type="AlphaFoldDB" id="A0A4Q7VL26"/>
<organism evidence="9 10">
    <name type="scientific">Ancylomarina subtilis</name>
    <dbReference type="NCBI Taxonomy" id="1639035"/>
    <lineage>
        <taxon>Bacteria</taxon>
        <taxon>Pseudomonadati</taxon>
        <taxon>Bacteroidota</taxon>
        <taxon>Bacteroidia</taxon>
        <taxon>Marinilabiliales</taxon>
        <taxon>Marinifilaceae</taxon>
        <taxon>Ancylomarina</taxon>
    </lineage>
</organism>
<feature type="transmembrane region" description="Helical" evidence="6">
    <location>
        <begin position="420"/>
        <end position="445"/>
    </location>
</feature>
<dbReference type="Pfam" id="PF13567">
    <property type="entry name" value="DUF4131"/>
    <property type="match status" value="1"/>
</dbReference>
<dbReference type="NCBIfam" id="TIGR00360">
    <property type="entry name" value="ComEC_N-term"/>
    <property type="match status" value="1"/>
</dbReference>
<evidence type="ECO:0000256" key="1">
    <source>
        <dbReference type="ARBA" id="ARBA00004651"/>
    </source>
</evidence>
<comment type="caution">
    <text evidence="9">The sequence shown here is derived from an EMBL/GenBank/DDBJ whole genome shotgun (WGS) entry which is preliminary data.</text>
</comment>
<evidence type="ECO:0000256" key="2">
    <source>
        <dbReference type="ARBA" id="ARBA00022475"/>
    </source>
</evidence>
<keyword evidence="2" id="KW-1003">Cell membrane</keyword>
<feature type="domain" description="DUF4131" evidence="8">
    <location>
        <begin position="31"/>
        <end position="195"/>
    </location>
</feature>
<dbReference type="OrthoDB" id="9761531at2"/>
<reference evidence="9 10" key="1">
    <citation type="submission" date="2019-02" db="EMBL/GenBank/DDBJ databases">
        <title>Genomic Encyclopedia of Type Strains, Phase IV (KMG-IV): sequencing the most valuable type-strain genomes for metagenomic binning, comparative biology and taxonomic classification.</title>
        <authorList>
            <person name="Goeker M."/>
        </authorList>
    </citation>
    <scope>NUCLEOTIDE SEQUENCE [LARGE SCALE GENOMIC DNA]</scope>
    <source>
        <strain evidence="9 10">DSM 28825</strain>
    </source>
</reference>
<dbReference type="EMBL" id="SHKN01000001">
    <property type="protein sequence ID" value="RZT96854.1"/>
    <property type="molecule type" value="Genomic_DNA"/>
</dbReference>
<feature type="transmembrane region" description="Helical" evidence="6">
    <location>
        <begin position="292"/>
        <end position="308"/>
    </location>
</feature>
<dbReference type="PANTHER" id="PTHR30619:SF1">
    <property type="entry name" value="RECOMBINATION PROTEIN 2"/>
    <property type="match status" value="1"/>
</dbReference>
<dbReference type="InterPro" id="IPR004477">
    <property type="entry name" value="ComEC_N"/>
</dbReference>
<dbReference type="GO" id="GO:0005886">
    <property type="term" value="C:plasma membrane"/>
    <property type="evidence" value="ECO:0007669"/>
    <property type="project" value="UniProtKB-SubCell"/>
</dbReference>
<evidence type="ECO:0000259" key="7">
    <source>
        <dbReference type="Pfam" id="PF03772"/>
    </source>
</evidence>
<accession>A0A4Q7VL26</accession>
<feature type="transmembrane region" description="Helical" evidence="6">
    <location>
        <begin position="36"/>
        <end position="53"/>
    </location>
</feature>
<keyword evidence="5 6" id="KW-0472">Membrane</keyword>
<sequence>MSFREFLHQVPFLRLLLPLTLGTVLAEFFLLPDYLIFIFIAFAFVGLCLFQLIPVFRKSYAYFYVFGLFIFLLIFSFGQFRVNQINSAMQLYNTDSISSFKGKLKRSPDEKANSLACVIELDAVNKRGVWERERVLVLLYLAKDSLSRSLKFGDQILVSSKLNRVRNSGNPNEFDYATYLKHQSILYSSYASGNQWCITERDEGVSLKGLALGWREKLLRIYKRTGLKDEAYEILAALTLGAREEVSDDVKQVWTSAGATHVLAVSGLHVGIIFGIMQFLFSFMKGSKIGRILRAVILIMSLWLYALLTGLSPSVMRAACMFSILALGLAINRKGTIYNSLSVSAFLLLIIDPYVLFQVGFQFSYLAVVSIVFFQPKFEDLFQFHSFIPRWSWKLFTVSVAAQIGTFPLAVFYFHQFPTYFFLSNFVIIPFAGLLIYGSVFLLIFSEVNVLSKALSFLLQHFVEWIHWLIYQIQALPGSLLEKITFSPFQVILIYAFIIGLTVCIWWNRRRVVHFSLVCLIALKLTSLSALFLNPSTEMVVFNAHKHTVVCLRDRQQLFVLSDTILNEKMKTRLIYPYAMARGVKHYQYDTLKENDWRVIDDQFIAVLGTSALGASVSDLPLDYIILRNNAYKREEHLLAPVSGVIIRDGSNYRVSTNGLKADIWDTQKLGAYMAEFSYD</sequence>
<keyword evidence="4 6" id="KW-1133">Transmembrane helix</keyword>
<dbReference type="InterPro" id="IPR025405">
    <property type="entry name" value="DUF4131"/>
</dbReference>
<comment type="subcellular location">
    <subcellularLocation>
        <location evidence="1">Cell membrane</location>
        <topology evidence="1">Multi-pass membrane protein</topology>
    </subcellularLocation>
</comment>
<evidence type="ECO:0000256" key="3">
    <source>
        <dbReference type="ARBA" id="ARBA00022692"/>
    </source>
</evidence>
<keyword evidence="10" id="KW-1185">Reference proteome</keyword>
<dbReference type="Pfam" id="PF03772">
    <property type="entry name" value="Competence"/>
    <property type="match status" value="1"/>
</dbReference>
<evidence type="ECO:0000256" key="6">
    <source>
        <dbReference type="SAM" id="Phobius"/>
    </source>
</evidence>
<feature type="transmembrane region" description="Helical" evidence="6">
    <location>
        <begin position="391"/>
        <end position="414"/>
    </location>
</feature>
<feature type="transmembrane region" description="Helical" evidence="6">
    <location>
        <begin position="12"/>
        <end position="30"/>
    </location>
</feature>
<feature type="domain" description="ComEC/Rec2-related protein" evidence="7">
    <location>
        <begin position="238"/>
        <end position="507"/>
    </location>
</feature>
<dbReference type="PANTHER" id="PTHR30619">
    <property type="entry name" value="DNA INTERNALIZATION/COMPETENCE PROTEIN COMEC/REC2"/>
    <property type="match status" value="1"/>
</dbReference>
<feature type="transmembrane region" description="Helical" evidence="6">
    <location>
        <begin position="514"/>
        <end position="533"/>
    </location>
</feature>
<protein>
    <submittedName>
        <fullName evidence="9">Competence protein ComEC</fullName>
    </submittedName>
</protein>
<evidence type="ECO:0000256" key="4">
    <source>
        <dbReference type="ARBA" id="ARBA00022989"/>
    </source>
</evidence>
<evidence type="ECO:0000259" key="8">
    <source>
        <dbReference type="Pfam" id="PF13567"/>
    </source>
</evidence>
<dbReference type="Proteomes" id="UP000293562">
    <property type="component" value="Unassembled WGS sequence"/>
</dbReference>
<feature type="transmembrane region" description="Helical" evidence="6">
    <location>
        <begin position="60"/>
        <end position="80"/>
    </location>
</feature>
<gene>
    <name evidence="9" type="ORF">EV201_1505</name>
</gene>
<evidence type="ECO:0000313" key="10">
    <source>
        <dbReference type="Proteomes" id="UP000293562"/>
    </source>
</evidence>
<evidence type="ECO:0000313" key="9">
    <source>
        <dbReference type="EMBL" id="RZT96854.1"/>
    </source>
</evidence>
<feature type="transmembrane region" description="Helical" evidence="6">
    <location>
        <begin position="338"/>
        <end position="357"/>
    </location>
</feature>
<keyword evidence="3 6" id="KW-0812">Transmembrane</keyword>
<dbReference type="RefSeq" id="WP_130306933.1">
    <property type="nucleotide sequence ID" value="NZ_SHKN01000001.1"/>
</dbReference>
<feature type="transmembrane region" description="Helical" evidence="6">
    <location>
        <begin position="261"/>
        <end position="280"/>
    </location>
</feature>
<dbReference type="InterPro" id="IPR052159">
    <property type="entry name" value="Competence_DNA_uptake"/>
</dbReference>
<proteinExistence type="predicted"/>
<name>A0A4Q7VL26_9BACT</name>
<evidence type="ECO:0000256" key="5">
    <source>
        <dbReference type="ARBA" id="ARBA00023136"/>
    </source>
</evidence>